<dbReference type="SMART" id="SM00320">
    <property type="entry name" value="WD40"/>
    <property type="match status" value="3"/>
</dbReference>
<dbReference type="Gene3D" id="2.130.10.10">
    <property type="entry name" value="YVTN repeat-like/Quinoprotein amine dehydrogenase"/>
    <property type="match status" value="1"/>
</dbReference>
<reference evidence="6" key="1">
    <citation type="submission" date="2022-12" db="EMBL/GenBank/DDBJ databases">
        <authorList>
            <person name="Petersen C."/>
        </authorList>
    </citation>
    <scope>NUCLEOTIDE SEQUENCE</scope>
    <source>
        <strain evidence="6">IBT 21472</strain>
    </source>
</reference>
<dbReference type="AlphaFoldDB" id="A0A9W9LCH7"/>
<proteinExistence type="predicted"/>
<dbReference type="PRINTS" id="PR00320">
    <property type="entry name" value="GPROTEINBRPT"/>
</dbReference>
<dbReference type="InterPro" id="IPR036322">
    <property type="entry name" value="WD40_repeat_dom_sf"/>
</dbReference>
<comment type="caution">
    <text evidence="6">The sequence shown here is derived from an EMBL/GenBank/DDBJ whole genome shotgun (WGS) entry which is preliminary data.</text>
</comment>
<feature type="repeat" description="WD" evidence="4">
    <location>
        <begin position="777"/>
        <end position="818"/>
    </location>
</feature>
<dbReference type="Pfam" id="PF24883">
    <property type="entry name" value="NPHP3_N"/>
    <property type="match status" value="1"/>
</dbReference>
<evidence type="ECO:0000256" key="4">
    <source>
        <dbReference type="PROSITE-ProRule" id="PRU00221"/>
    </source>
</evidence>
<dbReference type="InterPro" id="IPR027417">
    <property type="entry name" value="P-loop_NTPase"/>
</dbReference>
<evidence type="ECO:0000259" key="5">
    <source>
        <dbReference type="PROSITE" id="PS50837"/>
    </source>
</evidence>
<dbReference type="PANTHER" id="PTHR15622:SF2">
    <property type="entry name" value="U4_U6 SMALL NUCLEAR RIBONUCLEOPROTEIN PRP4"/>
    <property type="match status" value="1"/>
</dbReference>
<dbReference type="OrthoDB" id="674604at2759"/>
<dbReference type="InterPro" id="IPR007111">
    <property type="entry name" value="NACHT_NTPase"/>
</dbReference>
<dbReference type="SUPFAM" id="SSF50978">
    <property type="entry name" value="WD40 repeat-like"/>
    <property type="match status" value="1"/>
</dbReference>
<name>A0A9W9LCH7_9EURO</name>
<dbReference type="Gene3D" id="3.40.50.300">
    <property type="entry name" value="P-loop containing nucleotide triphosphate hydrolases"/>
    <property type="match status" value="1"/>
</dbReference>
<gene>
    <name evidence="6" type="ORF">N7476_003707</name>
</gene>
<dbReference type="PROSITE" id="PS00678">
    <property type="entry name" value="WD_REPEATS_1"/>
    <property type="match status" value="2"/>
</dbReference>
<dbReference type="Pfam" id="PF00400">
    <property type="entry name" value="WD40"/>
    <property type="match status" value="3"/>
</dbReference>
<dbReference type="InterPro" id="IPR020472">
    <property type="entry name" value="WD40_PAC1"/>
</dbReference>
<keyword evidence="3" id="KW-0833">Ubl conjugation pathway</keyword>
<dbReference type="InterPro" id="IPR056884">
    <property type="entry name" value="NPHP3-like_N"/>
</dbReference>
<protein>
    <submittedName>
        <fullName evidence="6">WD40-repeat-containing domain protein</fullName>
    </submittedName>
</protein>
<dbReference type="Proteomes" id="UP001147746">
    <property type="component" value="Unassembled WGS sequence"/>
</dbReference>
<dbReference type="InterPro" id="IPR051983">
    <property type="entry name" value="WSB_SOCS-box_domain"/>
</dbReference>
<feature type="repeat" description="WD" evidence="4">
    <location>
        <begin position="735"/>
        <end position="776"/>
    </location>
</feature>
<dbReference type="PANTHER" id="PTHR15622">
    <property type="entry name" value="WD40 REPEAT PROTEIN"/>
    <property type="match status" value="1"/>
</dbReference>
<dbReference type="InterPro" id="IPR015943">
    <property type="entry name" value="WD40/YVTN_repeat-like_dom_sf"/>
</dbReference>
<reference evidence="6" key="2">
    <citation type="journal article" date="2023" name="IMA Fungus">
        <title>Comparative genomic study of the Penicillium genus elucidates a diverse pangenome and 15 lateral gene transfer events.</title>
        <authorList>
            <person name="Petersen C."/>
            <person name="Sorensen T."/>
            <person name="Nielsen M.R."/>
            <person name="Sondergaard T.E."/>
            <person name="Sorensen J.L."/>
            <person name="Fitzpatrick D.A."/>
            <person name="Frisvad J.C."/>
            <person name="Nielsen K.L."/>
        </authorList>
    </citation>
    <scope>NUCLEOTIDE SEQUENCE</scope>
    <source>
        <strain evidence="6">IBT 21472</strain>
    </source>
</reference>
<accession>A0A9W9LCH7</accession>
<keyword evidence="1 4" id="KW-0853">WD repeat</keyword>
<evidence type="ECO:0000313" key="6">
    <source>
        <dbReference type="EMBL" id="KAJ5325107.1"/>
    </source>
</evidence>
<dbReference type="EMBL" id="JAPZBO010000002">
    <property type="protein sequence ID" value="KAJ5325107.1"/>
    <property type="molecule type" value="Genomic_DNA"/>
</dbReference>
<dbReference type="PROSITE" id="PS50837">
    <property type="entry name" value="NACHT"/>
    <property type="match status" value="1"/>
</dbReference>
<dbReference type="InterPro" id="IPR019775">
    <property type="entry name" value="WD40_repeat_CS"/>
</dbReference>
<evidence type="ECO:0000256" key="2">
    <source>
        <dbReference type="ARBA" id="ARBA00022737"/>
    </source>
</evidence>
<feature type="repeat" description="WD" evidence="4">
    <location>
        <begin position="819"/>
        <end position="859"/>
    </location>
</feature>
<evidence type="ECO:0000313" key="7">
    <source>
        <dbReference type="Proteomes" id="UP001147746"/>
    </source>
</evidence>
<keyword evidence="2" id="KW-0677">Repeat</keyword>
<evidence type="ECO:0000256" key="3">
    <source>
        <dbReference type="ARBA" id="ARBA00022786"/>
    </source>
</evidence>
<sequence length="861" mass="98673">MEPLSGEASLIEVIQTTEAISKILRRYINIGRIREGRYDVTRLQDEISALSQPLEPLQKLLHDRIPTQTGPSQGLLDDITKCAATLSRLQDEIEPKAAQSLLSRWEFQPWKWPLEEKEAENVIREIKRYNSLFWLSLMLNQTQSLNLLINQKIDIRWLHIAKGAAFNDPDNQQIECLPGTQVELLGKIGHWVKTPNEKCLFWLSGLAGTGKSTIARTVSSSLERQGVLGASFFFRSGEQERGNAKLLFPTLARQLGDTIPQLTPNIQHAIRNDPEISARGLEEQFQKLILEPLNELNLARSRATILIVIDALDECSQDDDVRDILELLPRLQESCSVQFRFLLTSRPDLPMKLGLQGATDNHQHLIIHEIPHSVMEHEIRVYLNHKFLWLQQERDLPADWPGEKTINTLVERTAPSFISTTTLVRFVSDDSGNAAERLEAILSDQTNYATNMEGTYTLILNQLLTNEDEEKPRQLIHEFQNTIGILILLATPRSVDSFAKLLQMETDKVQEQIKLFYPVLDVPARSDEPVQILHLSFRDFLLDKKQEEYPFWVDESLVHKKLAAQCLKVMQDPKYGLRKNICNLQNEITPRVNIDKDTLSHCLPSELQYACRYWVHHLVQSHNPVDELAEVLPFLQSHFLYWVEAMSLLGFLSEVVGMIQRLRSLTIETYNDQTLSNFVSEARSFIIRNRQIADTVPLQLYSIGLIFAREDSMIRKTFESERSTWSLVPTVRERWNGHISLFRLVAFSPDGQLLAFSSEDHTVKLWDHRTGELRQTLKGHTDWVSSIDFSLDSQLLASASFDDSIKVWDTQTGELCYTFWGGVDEIYSVTFVSDDQLLGSSENNTVKIWDLYTGEMRVVCS</sequence>
<feature type="domain" description="NACHT" evidence="5">
    <location>
        <begin position="199"/>
        <end position="348"/>
    </location>
</feature>
<dbReference type="PROSITE" id="PS50082">
    <property type="entry name" value="WD_REPEATS_2"/>
    <property type="match status" value="3"/>
</dbReference>
<organism evidence="6 7">
    <name type="scientific">Penicillium atrosanguineum</name>
    <dbReference type="NCBI Taxonomy" id="1132637"/>
    <lineage>
        <taxon>Eukaryota</taxon>
        <taxon>Fungi</taxon>
        <taxon>Dikarya</taxon>
        <taxon>Ascomycota</taxon>
        <taxon>Pezizomycotina</taxon>
        <taxon>Eurotiomycetes</taxon>
        <taxon>Eurotiomycetidae</taxon>
        <taxon>Eurotiales</taxon>
        <taxon>Aspergillaceae</taxon>
        <taxon>Penicillium</taxon>
    </lineage>
</organism>
<dbReference type="PROSITE" id="PS50294">
    <property type="entry name" value="WD_REPEATS_REGION"/>
    <property type="match status" value="2"/>
</dbReference>
<evidence type="ECO:0000256" key="1">
    <source>
        <dbReference type="ARBA" id="ARBA00022574"/>
    </source>
</evidence>
<dbReference type="GO" id="GO:0000209">
    <property type="term" value="P:protein polyubiquitination"/>
    <property type="evidence" value="ECO:0007669"/>
    <property type="project" value="TreeGrafter"/>
</dbReference>
<dbReference type="SUPFAM" id="SSF52540">
    <property type="entry name" value="P-loop containing nucleoside triphosphate hydrolases"/>
    <property type="match status" value="1"/>
</dbReference>
<keyword evidence="7" id="KW-1185">Reference proteome</keyword>
<dbReference type="InterPro" id="IPR001680">
    <property type="entry name" value="WD40_rpt"/>
</dbReference>